<reference evidence="2 3" key="1">
    <citation type="journal article" date="2019" name="Nat. Plants">
        <title>Stout camphor tree genome fills gaps in understanding of flowering plant genome evolution.</title>
        <authorList>
            <person name="Chaw S.M."/>
            <person name="Liu Y.C."/>
            <person name="Wu Y.W."/>
            <person name="Wang H.Y."/>
            <person name="Lin C.I."/>
            <person name="Wu C.S."/>
            <person name="Ke H.M."/>
            <person name="Chang L.Y."/>
            <person name="Hsu C.Y."/>
            <person name="Yang H.T."/>
            <person name="Sudianto E."/>
            <person name="Hsu M.H."/>
            <person name="Wu K.P."/>
            <person name="Wang L.N."/>
            <person name="Leebens-Mack J.H."/>
            <person name="Tsai I.J."/>
        </authorList>
    </citation>
    <scope>NUCLEOTIDE SEQUENCE [LARGE SCALE GENOMIC DNA]</scope>
    <source>
        <strain evidence="3">cv. Chaw 1501</strain>
        <tissue evidence="2">Young leaves</tissue>
    </source>
</reference>
<dbReference type="SUPFAM" id="SSF53098">
    <property type="entry name" value="Ribonuclease H-like"/>
    <property type="match status" value="1"/>
</dbReference>
<dbReference type="PANTHER" id="PTHR32166">
    <property type="entry name" value="OSJNBA0013A04.12 PROTEIN"/>
    <property type="match status" value="1"/>
</dbReference>
<evidence type="ECO:0000259" key="1">
    <source>
        <dbReference type="Pfam" id="PF04937"/>
    </source>
</evidence>
<keyword evidence="3" id="KW-1185">Reference proteome</keyword>
<dbReference type="OrthoDB" id="2442898at2759"/>
<dbReference type="EMBL" id="QPKB01000007">
    <property type="protein sequence ID" value="RWR88570.1"/>
    <property type="molecule type" value="Genomic_DNA"/>
</dbReference>
<dbReference type="AlphaFoldDB" id="A0A3S3NAX3"/>
<evidence type="ECO:0000313" key="3">
    <source>
        <dbReference type="Proteomes" id="UP000283530"/>
    </source>
</evidence>
<accession>A0A3S3NAX3</accession>
<dbReference type="Pfam" id="PF04937">
    <property type="entry name" value="DUF659"/>
    <property type="match status" value="1"/>
</dbReference>
<sequence length="390" mass="44311">MPSYHDLRGKILGKIALEVNAFMEHYKSCWSETGCSVMADGWTDERQRTLINFLVYCPKGVMFLKSVDASPTIKNSDAHFKIFDEIVLLVGPNNIVQFIIDNDATYKAAGKRVAEKYGTFYWTACAAHCIDLMLEDMAKAHLFPVNASTIETARKIRNAFLYRKELRQMFTSSAWVESNASSTPVGIEITEIILNNTFWKDVEHILKVSEALVVVLRLAESEEKPAMGYVGKSTSQCTTRCNILFESSIFLSPTFSKHSEVMRGLNNVIEKLVPDFDTQDMIFKQCDAYKDSRFDFGSTAAIQNGEKIASGCERNWSIFEHIHSPKRNRLEHQRLNDLVFVYYNLKLHERDMLKRTSNAASDPISLENINILADWVTEEAPLLTIEDVDG</sequence>
<evidence type="ECO:0000313" key="2">
    <source>
        <dbReference type="EMBL" id="RWR88570.1"/>
    </source>
</evidence>
<name>A0A3S3NAX3_9MAGN</name>
<dbReference type="Proteomes" id="UP000283530">
    <property type="component" value="Unassembled WGS sequence"/>
</dbReference>
<dbReference type="InterPro" id="IPR012337">
    <property type="entry name" value="RNaseH-like_sf"/>
</dbReference>
<dbReference type="PANTHER" id="PTHR32166:SF122">
    <property type="entry name" value="OS09G0499600 PROTEIN"/>
    <property type="match status" value="1"/>
</dbReference>
<proteinExistence type="predicted"/>
<organism evidence="2 3">
    <name type="scientific">Cinnamomum micranthum f. kanehirae</name>
    <dbReference type="NCBI Taxonomy" id="337451"/>
    <lineage>
        <taxon>Eukaryota</taxon>
        <taxon>Viridiplantae</taxon>
        <taxon>Streptophyta</taxon>
        <taxon>Embryophyta</taxon>
        <taxon>Tracheophyta</taxon>
        <taxon>Spermatophyta</taxon>
        <taxon>Magnoliopsida</taxon>
        <taxon>Magnoliidae</taxon>
        <taxon>Laurales</taxon>
        <taxon>Lauraceae</taxon>
        <taxon>Cinnamomum</taxon>
    </lineage>
</organism>
<feature type="domain" description="DUF659" evidence="1">
    <location>
        <begin position="2"/>
        <end position="156"/>
    </location>
</feature>
<protein>
    <recommendedName>
        <fullName evidence="1">DUF659 domain-containing protein</fullName>
    </recommendedName>
</protein>
<dbReference type="InterPro" id="IPR007021">
    <property type="entry name" value="DUF659"/>
</dbReference>
<comment type="caution">
    <text evidence="2">The sequence shown here is derived from an EMBL/GenBank/DDBJ whole genome shotgun (WGS) entry which is preliminary data.</text>
</comment>
<gene>
    <name evidence="2" type="ORF">CKAN_01759400</name>
</gene>